<accession>A0ABR9VVH0</accession>
<evidence type="ECO:0000259" key="8">
    <source>
        <dbReference type="PROSITE" id="PS50928"/>
    </source>
</evidence>
<comment type="subcellular location">
    <subcellularLocation>
        <location evidence="1 7">Cell membrane</location>
        <topology evidence="1 7">Multi-pass membrane protein</topology>
    </subcellularLocation>
</comment>
<dbReference type="PANTHER" id="PTHR43163">
    <property type="entry name" value="DIPEPTIDE TRANSPORT SYSTEM PERMEASE PROTEIN DPPB-RELATED"/>
    <property type="match status" value="1"/>
</dbReference>
<protein>
    <submittedName>
        <fullName evidence="9">ABC transporter permease</fullName>
    </submittedName>
</protein>
<dbReference type="InterPro" id="IPR035906">
    <property type="entry name" value="MetI-like_sf"/>
</dbReference>
<sequence>MPMPPLPPAVGLICKRLAIAVITLLGISLVIFSLLALAPGNPLGELATNPSISQEVRDNLRRSLGLDQPLPIRYLKWLWSLLQGDLGYSFTSRSPVMDLIGQRLPTTLWLMGTAYLISLAIAIPLGVTAAIYRGRWWEPLISGISLMGFSLPTFLTGLLFILIFSVQLGWLPFIYDSTLAVNSMASLGEQIRQLLMPVAVLVFYQSAVILRFVRSAVLEELPQNYIRTAYAKGLGTWGMLKNHLLKNASLPLITLIALDVPTIFTGALVTEQVFRVPGIGALLIESIYRSDTPVVMAVTFLYAVLIVFFSSLADLIYQLVDPRIRW</sequence>
<dbReference type="InterPro" id="IPR000515">
    <property type="entry name" value="MetI-like"/>
</dbReference>
<evidence type="ECO:0000256" key="4">
    <source>
        <dbReference type="ARBA" id="ARBA00022692"/>
    </source>
</evidence>
<dbReference type="SUPFAM" id="SSF161098">
    <property type="entry name" value="MetI-like"/>
    <property type="match status" value="1"/>
</dbReference>
<evidence type="ECO:0000256" key="2">
    <source>
        <dbReference type="ARBA" id="ARBA00022448"/>
    </source>
</evidence>
<feature type="transmembrane region" description="Helical" evidence="7">
    <location>
        <begin position="294"/>
        <end position="317"/>
    </location>
</feature>
<feature type="transmembrane region" description="Helical" evidence="7">
    <location>
        <begin position="153"/>
        <end position="174"/>
    </location>
</feature>
<feature type="transmembrane region" description="Helical" evidence="7">
    <location>
        <begin position="194"/>
        <end position="213"/>
    </location>
</feature>
<dbReference type="Proteomes" id="UP000658720">
    <property type="component" value="Unassembled WGS sequence"/>
</dbReference>
<feature type="domain" description="ABC transmembrane type-1" evidence="8">
    <location>
        <begin position="104"/>
        <end position="313"/>
    </location>
</feature>
<keyword evidence="6 7" id="KW-0472">Membrane</keyword>
<comment type="similarity">
    <text evidence="7">Belongs to the binding-protein-dependent transport system permease family.</text>
</comment>
<name>A0ABR9VVH0_9SYNC</name>
<comment type="caution">
    <text evidence="9">The sequence shown here is derived from an EMBL/GenBank/DDBJ whole genome shotgun (WGS) entry which is preliminary data.</text>
</comment>
<reference evidence="9 10" key="1">
    <citation type="submission" date="2020-10" db="EMBL/GenBank/DDBJ databases">
        <authorList>
            <person name="Castelo-Branco R."/>
            <person name="Eusebio N."/>
            <person name="Adriana R."/>
            <person name="Vieira A."/>
            <person name="Brugerolle De Fraissinette N."/>
            <person name="Rezende De Castro R."/>
            <person name="Schneider M.P."/>
            <person name="Vasconcelos V."/>
            <person name="Leao P.N."/>
        </authorList>
    </citation>
    <scope>NUCLEOTIDE SEQUENCE [LARGE SCALE GENOMIC DNA]</scope>
    <source>
        <strain evidence="9 10">LEGE 00031</strain>
    </source>
</reference>
<evidence type="ECO:0000256" key="7">
    <source>
        <dbReference type="RuleBase" id="RU363032"/>
    </source>
</evidence>
<dbReference type="PANTHER" id="PTHR43163:SF6">
    <property type="entry name" value="DIPEPTIDE TRANSPORT SYSTEM PERMEASE PROTEIN DPPB-RELATED"/>
    <property type="match status" value="1"/>
</dbReference>
<keyword evidence="4 7" id="KW-0812">Transmembrane</keyword>
<feature type="transmembrane region" description="Helical" evidence="7">
    <location>
        <begin position="250"/>
        <end position="274"/>
    </location>
</feature>
<keyword evidence="5 7" id="KW-1133">Transmembrane helix</keyword>
<dbReference type="PROSITE" id="PS50928">
    <property type="entry name" value="ABC_TM1"/>
    <property type="match status" value="1"/>
</dbReference>
<gene>
    <name evidence="9" type="ORF">IQ217_16170</name>
</gene>
<feature type="transmembrane region" description="Helical" evidence="7">
    <location>
        <begin position="108"/>
        <end position="132"/>
    </location>
</feature>
<evidence type="ECO:0000256" key="1">
    <source>
        <dbReference type="ARBA" id="ARBA00004651"/>
    </source>
</evidence>
<evidence type="ECO:0000256" key="5">
    <source>
        <dbReference type="ARBA" id="ARBA00022989"/>
    </source>
</evidence>
<dbReference type="Gene3D" id="1.10.3720.10">
    <property type="entry name" value="MetI-like"/>
    <property type="match status" value="1"/>
</dbReference>
<keyword evidence="10" id="KW-1185">Reference proteome</keyword>
<dbReference type="CDD" id="cd06261">
    <property type="entry name" value="TM_PBP2"/>
    <property type="match status" value="1"/>
</dbReference>
<evidence type="ECO:0000313" key="9">
    <source>
        <dbReference type="EMBL" id="MBE9255343.1"/>
    </source>
</evidence>
<feature type="transmembrane region" description="Helical" evidence="7">
    <location>
        <begin position="17"/>
        <end position="38"/>
    </location>
</feature>
<dbReference type="InterPro" id="IPR045621">
    <property type="entry name" value="BPD_transp_1_N"/>
</dbReference>
<proteinExistence type="inferred from homology"/>
<organism evidence="9 10">
    <name type="scientific">Synechocystis salina LEGE 00031</name>
    <dbReference type="NCBI Taxonomy" id="1828736"/>
    <lineage>
        <taxon>Bacteria</taxon>
        <taxon>Bacillati</taxon>
        <taxon>Cyanobacteriota</taxon>
        <taxon>Cyanophyceae</taxon>
        <taxon>Synechococcales</taxon>
        <taxon>Merismopediaceae</taxon>
        <taxon>Synechocystis</taxon>
    </lineage>
</organism>
<evidence type="ECO:0000313" key="10">
    <source>
        <dbReference type="Proteomes" id="UP000658720"/>
    </source>
</evidence>
<dbReference type="Pfam" id="PF00528">
    <property type="entry name" value="BPD_transp_1"/>
    <property type="match status" value="1"/>
</dbReference>
<dbReference type="EMBL" id="JADEVV010000059">
    <property type="protein sequence ID" value="MBE9255343.1"/>
    <property type="molecule type" value="Genomic_DNA"/>
</dbReference>
<evidence type="ECO:0000256" key="3">
    <source>
        <dbReference type="ARBA" id="ARBA00022475"/>
    </source>
</evidence>
<keyword evidence="3" id="KW-1003">Cell membrane</keyword>
<evidence type="ECO:0000256" key="6">
    <source>
        <dbReference type="ARBA" id="ARBA00023136"/>
    </source>
</evidence>
<dbReference type="Pfam" id="PF19300">
    <property type="entry name" value="BPD_transp_1_N"/>
    <property type="match status" value="1"/>
</dbReference>
<keyword evidence="2 7" id="KW-0813">Transport</keyword>